<comment type="caution">
    <text evidence="2">The sequence shown here is derived from an EMBL/GenBank/DDBJ whole genome shotgun (WGS) entry which is preliminary data.</text>
</comment>
<protein>
    <submittedName>
        <fullName evidence="2">Uncharacterized protein</fullName>
    </submittedName>
</protein>
<reference evidence="2" key="1">
    <citation type="submission" date="2019-08" db="EMBL/GenBank/DDBJ databases">
        <authorList>
            <person name="Kucharzyk K."/>
            <person name="Murdoch R.W."/>
            <person name="Higgins S."/>
            <person name="Loffler F."/>
        </authorList>
    </citation>
    <scope>NUCLEOTIDE SEQUENCE</scope>
</reference>
<evidence type="ECO:0000256" key="1">
    <source>
        <dbReference type="SAM" id="MobiDB-lite"/>
    </source>
</evidence>
<feature type="region of interest" description="Disordered" evidence="1">
    <location>
        <begin position="197"/>
        <end position="229"/>
    </location>
</feature>
<feature type="compositionally biased region" description="Basic and acidic residues" evidence="1">
    <location>
        <begin position="200"/>
        <end position="211"/>
    </location>
</feature>
<accession>A0A645EDC8</accession>
<organism evidence="2">
    <name type="scientific">bioreactor metagenome</name>
    <dbReference type="NCBI Taxonomy" id="1076179"/>
    <lineage>
        <taxon>unclassified sequences</taxon>
        <taxon>metagenomes</taxon>
        <taxon>ecological metagenomes</taxon>
    </lineage>
</organism>
<dbReference type="AlphaFoldDB" id="A0A645EDC8"/>
<dbReference type="EMBL" id="VSSQ01046094">
    <property type="protein sequence ID" value="MPN00045.1"/>
    <property type="molecule type" value="Genomic_DNA"/>
</dbReference>
<gene>
    <name evidence="2" type="ORF">SDC9_147239</name>
</gene>
<evidence type="ECO:0000313" key="2">
    <source>
        <dbReference type="EMBL" id="MPN00045.1"/>
    </source>
</evidence>
<proteinExistence type="predicted"/>
<sequence length="269" mass="30748">MRLFQQRKARVLQLRQVLRLEHHEIAPVLVAAVDAVDTAHQIRNQPFHLGEHAGLMKLNIRGEFLVIIDVDQRDIRHLFFKEALIVRRLGAVEPILKDHRPRILLAVDRHAHHLKNVARELHRHSDQRRLKIKVRLRAADIRLGEYLRHRLVSPGNLSVALDERAGNPHGVDQFRGDFGIFRKDVVHPFLHAARAFSLQRETDEKDNERSAQRGSGSQEPVGLIQPGRKNGEAQYAGENAQRNQAGFLLFHTVAPVRLHSGADLLRRAV</sequence>
<name>A0A645EDC8_9ZZZZ</name>